<keyword evidence="2" id="KW-1185">Reference proteome</keyword>
<evidence type="ECO:0000313" key="1">
    <source>
        <dbReference type="EMBL" id="SIN79515.1"/>
    </source>
</evidence>
<proteinExistence type="predicted"/>
<dbReference type="InterPro" id="IPR026950">
    <property type="entry name" value="Caps_assemb_Wzi"/>
</dbReference>
<organism evidence="1 2">
    <name type="scientific">Algoriphagus halophilus</name>
    <dbReference type="NCBI Taxonomy" id="226505"/>
    <lineage>
        <taxon>Bacteria</taxon>
        <taxon>Pseudomonadati</taxon>
        <taxon>Bacteroidota</taxon>
        <taxon>Cytophagia</taxon>
        <taxon>Cytophagales</taxon>
        <taxon>Cyclobacteriaceae</taxon>
        <taxon>Algoriphagus</taxon>
    </lineage>
</organism>
<name>A0A1N6E8Y9_9BACT</name>
<reference evidence="2" key="1">
    <citation type="submission" date="2016-11" db="EMBL/GenBank/DDBJ databases">
        <authorList>
            <person name="Varghese N."/>
            <person name="Submissions S."/>
        </authorList>
    </citation>
    <scope>NUCLEOTIDE SEQUENCE [LARGE SCALE GENOMIC DNA]</scope>
    <source>
        <strain evidence="2">DSM 15292</strain>
    </source>
</reference>
<dbReference type="Pfam" id="PF14052">
    <property type="entry name" value="Caps_assemb_Wzi"/>
    <property type="match status" value="1"/>
</dbReference>
<gene>
    <name evidence="1" type="ORF">SAMN05444394_1858</name>
</gene>
<evidence type="ECO:0000313" key="2">
    <source>
        <dbReference type="Proteomes" id="UP000185221"/>
    </source>
</evidence>
<dbReference type="Proteomes" id="UP000185221">
    <property type="component" value="Unassembled WGS sequence"/>
</dbReference>
<dbReference type="InterPro" id="IPR038636">
    <property type="entry name" value="Wzi_sf"/>
</dbReference>
<protein>
    <submittedName>
        <fullName evidence="1">Capsule assembly protein Wzi</fullName>
    </submittedName>
</protein>
<dbReference type="Gene3D" id="2.40.160.130">
    <property type="entry name" value="Capsule assembly protein Wzi"/>
    <property type="match status" value="1"/>
</dbReference>
<dbReference type="AlphaFoldDB" id="A0A1N6E8Y9"/>
<sequence length="569" mass="65130">MNSMKKFSLLLIFFIFGFQSFCQNLPLSFSQLYEYLRREQVQGHVDSSLSFNVRPIAIPKSFPKYNSAYLGDSTSRYPYSPSSFQKKNSKLKLTLIPIHLLTTYNSSIPNGWENSELLSNVGLQIMVSPGFHFNFGKLSFQFNPNFHFAQNKRFEEYPTEAPNEYFGLLRRSVFGIEKPVRYGTGSISSFNLGNSHIGAYLGGIFLGVSSENIWAGPGQFTSLVISDNAPGFYHFRLQSTRPLKTFLGNFEGIYWAGQLNSSNKTHFSDGNYQTIFGEKEESSWRYFTGLTISYSPKWIPGFSLGGTRGFQVYREDMENNFKAFFPLFAPFQKEEEGLIESRDLRQDQNVSIFSRYLIPSAKAEIYFEFSRNDHPLNWRDLLLNPEHSRAFQLGFSKYFKLPSRYSLGFQGEITQSEFSINNIVRWPNVLGISNSGLGSFDNFQVKHGWTNEGQLLGANTGISGNSYLIKVGIYDGFEEISFKIERFQNQPNFYEFANTAGMDVDPWVDNSFFVNYSNAFERFLFKSSIGITSSYNYNFLKENQNQDGFSTGTNKKSNFSLNLSLIYSL</sequence>
<accession>A0A1N6E8Y9</accession>
<dbReference type="STRING" id="226505.SAMN05444394_1858"/>
<dbReference type="EMBL" id="FSRC01000001">
    <property type="protein sequence ID" value="SIN79515.1"/>
    <property type="molecule type" value="Genomic_DNA"/>
</dbReference>